<sequence length="327" mass="37580">MAKRTIDKAKAAKKDEFYTQLEDINNELRHYREHFRGKTVLCNCDDPRVSNFFTYFAYNFEFLGLKKLITTCYKNQDMDLFSMNKSEQAVFLVYEGDKNGNHIPDAEEIGVKPLKGDGDFRSNECIELLKEADVVVTNPPFSLFREYVAQLLEYDKKFLIIGHQNALSYKEIFPLIRDNKMWLGFGFKGNAGHFISAYEDVATAGDHRKGMIRVSGVTWFTNLDYKERHEDIILYKSYSPEEYPTYDNYDAINVGKTADIPCDYDGVMGVPITFIDKYNPDQFEILGMSASAGYNADIVGIPFKGDKDARPLINGKNTYARIFIKKK</sequence>
<dbReference type="Proteomes" id="UP000286211">
    <property type="component" value="Unassembled WGS sequence"/>
</dbReference>
<dbReference type="InterPro" id="IPR002052">
    <property type="entry name" value="DNA_methylase_N6_adenine_CS"/>
</dbReference>
<proteinExistence type="predicted"/>
<reference evidence="2" key="3">
    <citation type="submission" date="2022-07" db="EMBL/GenBank/DDBJ databases">
        <title>Prevotella copri.</title>
        <authorList>
            <person name="Yang C."/>
        </authorList>
    </citation>
    <scope>NUCLEOTIDE SEQUENCE</scope>
    <source>
        <strain evidence="2">HF1476</strain>
    </source>
</reference>
<evidence type="ECO:0000313" key="1">
    <source>
        <dbReference type="EMBL" id="MBV3409374.1"/>
    </source>
</evidence>
<evidence type="ECO:0000313" key="2">
    <source>
        <dbReference type="EMBL" id="MCP9599100.1"/>
    </source>
</evidence>
<comment type="caution">
    <text evidence="4">The sequence shown here is derived from an EMBL/GenBank/DDBJ whole genome shotgun (WGS) entry which is preliminary data.</text>
</comment>
<dbReference type="GO" id="GO:0003676">
    <property type="term" value="F:nucleic acid binding"/>
    <property type="evidence" value="ECO:0007669"/>
    <property type="project" value="InterPro"/>
</dbReference>
<organism evidence="4 5">
    <name type="scientific">Segatella copri</name>
    <dbReference type="NCBI Taxonomy" id="165179"/>
    <lineage>
        <taxon>Bacteria</taxon>
        <taxon>Pseudomonadati</taxon>
        <taxon>Bacteroidota</taxon>
        <taxon>Bacteroidia</taxon>
        <taxon>Bacteroidales</taxon>
        <taxon>Prevotellaceae</taxon>
        <taxon>Segatella</taxon>
    </lineage>
</organism>
<evidence type="ECO:0000313" key="4">
    <source>
        <dbReference type="EMBL" id="RHK08777.1"/>
    </source>
</evidence>
<evidence type="ECO:0000313" key="3">
    <source>
        <dbReference type="EMBL" id="RHG63423.1"/>
    </source>
</evidence>
<evidence type="ECO:0000313" key="6">
    <source>
        <dbReference type="Proteomes" id="UP000286501"/>
    </source>
</evidence>
<dbReference type="GO" id="GO:0008168">
    <property type="term" value="F:methyltransferase activity"/>
    <property type="evidence" value="ECO:0007669"/>
    <property type="project" value="UniProtKB-KW"/>
</dbReference>
<dbReference type="EMBL" id="QRIN01000068">
    <property type="protein sequence ID" value="RHG63423.1"/>
    <property type="molecule type" value="Genomic_DNA"/>
</dbReference>
<dbReference type="RefSeq" id="WP_118201488.1">
    <property type="nucleotide sequence ID" value="NZ_JAHOEK010000050.1"/>
</dbReference>
<accession>A0A3R6FVG9</accession>
<evidence type="ECO:0000313" key="5">
    <source>
        <dbReference type="Proteomes" id="UP000286211"/>
    </source>
</evidence>
<dbReference type="Pfam" id="PF13651">
    <property type="entry name" value="EcoRI_methylase"/>
    <property type="match status" value="1"/>
</dbReference>
<dbReference type="GO" id="GO:0032259">
    <property type="term" value="P:methylation"/>
    <property type="evidence" value="ECO:0007669"/>
    <property type="project" value="UniProtKB-KW"/>
</dbReference>
<keyword evidence="4" id="KW-0489">Methyltransferase</keyword>
<reference evidence="1" key="2">
    <citation type="submission" date="2021-06" db="EMBL/GenBank/DDBJ databases">
        <title>Collection of gut derived symbiotic bacterial strains cultured from healthy donors.</title>
        <authorList>
            <person name="Lin H."/>
            <person name="Littmann E."/>
            <person name="Pamer E.G."/>
        </authorList>
    </citation>
    <scope>NUCLEOTIDE SEQUENCE</scope>
    <source>
        <strain evidence="1">MSK.21.60</strain>
    </source>
</reference>
<protein>
    <submittedName>
        <fullName evidence="1">Adenine-specific methyltransferase EcoRI family protein</fullName>
    </submittedName>
    <submittedName>
        <fullName evidence="4">Modification methylase</fullName>
    </submittedName>
</protein>
<dbReference type="Proteomes" id="UP001196316">
    <property type="component" value="Unassembled WGS sequence"/>
</dbReference>
<dbReference type="AlphaFoldDB" id="A0A3R6FVG9"/>
<dbReference type="EMBL" id="JANDWN010000006">
    <property type="protein sequence ID" value="MCP9599100.1"/>
    <property type="molecule type" value="Genomic_DNA"/>
</dbReference>
<dbReference type="Proteomes" id="UP000286501">
    <property type="component" value="Unassembled WGS sequence"/>
</dbReference>
<dbReference type="Proteomes" id="UP001204486">
    <property type="component" value="Unassembled WGS sequence"/>
</dbReference>
<name>A0A3R6FVG9_9BACT</name>
<gene>
    <name evidence="4" type="ORF">DW079_12355</name>
    <name evidence="3" type="ORF">DW250_13100</name>
    <name evidence="1" type="ORF">KSW80_13350</name>
    <name evidence="2" type="ORF">NNC55_03865</name>
</gene>
<reference evidence="5 6" key="1">
    <citation type="submission" date="2018-08" db="EMBL/GenBank/DDBJ databases">
        <title>A genome reference for cultivated species of the human gut microbiota.</title>
        <authorList>
            <person name="Zou Y."/>
            <person name="Xue W."/>
            <person name="Luo G."/>
        </authorList>
    </citation>
    <scope>NUCLEOTIDE SEQUENCE [LARGE SCALE GENOMIC DNA]</scope>
    <source>
        <strain evidence="4 5">AF46-2NS</strain>
        <strain evidence="3 6">AM22-1</strain>
    </source>
</reference>
<dbReference type="PROSITE" id="PS00092">
    <property type="entry name" value="N6_MTASE"/>
    <property type="match status" value="1"/>
</dbReference>
<dbReference type="EMBL" id="JAHOEP010000049">
    <property type="protein sequence ID" value="MBV3409374.1"/>
    <property type="molecule type" value="Genomic_DNA"/>
</dbReference>
<keyword evidence="4" id="KW-0808">Transferase</keyword>
<dbReference type="InterPro" id="IPR025247">
    <property type="entry name" value="EcoRI-like_methylase"/>
</dbReference>
<dbReference type="EMBL" id="QRNB01000078">
    <property type="protein sequence ID" value="RHK08777.1"/>
    <property type="molecule type" value="Genomic_DNA"/>
</dbReference>